<dbReference type="InterPro" id="IPR000462">
    <property type="entry name" value="CDP-OH_P_trans"/>
</dbReference>
<evidence type="ECO:0000256" key="3">
    <source>
        <dbReference type="SAM" id="Phobius"/>
    </source>
</evidence>
<keyword evidence="3" id="KW-0812">Transmembrane</keyword>
<evidence type="ECO:0000313" key="5">
    <source>
        <dbReference type="Proteomes" id="UP000297866"/>
    </source>
</evidence>
<keyword evidence="5" id="KW-1185">Reference proteome</keyword>
<evidence type="ECO:0000256" key="2">
    <source>
        <dbReference type="RuleBase" id="RU003750"/>
    </source>
</evidence>
<organism evidence="4 5">
    <name type="scientific">Cryobacterium tagatosivorans</name>
    <dbReference type="NCBI Taxonomy" id="1259199"/>
    <lineage>
        <taxon>Bacteria</taxon>
        <taxon>Bacillati</taxon>
        <taxon>Actinomycetota</taxon>
        <taxon>Actinomycetes</taxon>
        <taxon>Micrococcales</taxon>
        <taxon>Microbacteriaceae</taxon>
        <taxon>Cryobacterium</taxon>
    </lineage>
</organism>
<dbReference type="InterPro" id="IPR048254">
    <property type="entry name" value="CDP_ALCOHOL_P_TRANSF_CS"/>
</dbReference>
<dbReference type="InterPro" id="IPR043130">
    <property type="entry name" value="CDP-OH_PTrfase_TM_dom"/>
</dbReference>
<evidence type="ECO:0000313" key="4">
    <source>
        <dbReference type="EMBL" id="TFB51785.1"/>
    </source>
</evidence>
<feature type="transmembrane region" description="Helical" evidence="3">
    <location>
        <begin position="150"/>
        <end position="175"/>
    </location>
</feature>
<keyword evidence="3" id="KW-0472">Membrane</keyword>
<gene>
    <name evidence="4" type="ORF">E3O23_07910</name>
</gene>
<dbReference type="GO" id="GO:0016780">
    <property type="term" value="F:phosphotransferase activity, for other substituted phosphate groups"/>
    <property type="evidence" value="ECO:0007669"/>
    <property type="project" value="InterPro"/>
</dbReference>
<proteinExistence type="inferred from homology"/>
<dbReference type="AlphaFoldDB" id="A0A4R8UFM7"/>
<comment type="similarity">
    <text evidence="2">Belongs to the CDP-alcohol phosphatidyltransferase class-I family.</text>
</comment>
<reference evidence="4 5" key="1">
    <citation type="submission" date="2019-03" db="EMBL/GenBank/DDBJ databases">
        <title>Genomics of glacier-inhabiting Cryobacterium strains.</title>
        <authorList>
            <person name="Liu Q."/>
            <person name="Xin Y.-H."/>
        </authorList>
    </citation>
    <scope>NUCLEOTIDE SEQUENCE [LARGE SCALE GENOMIC DNA]</scope>
    <source>
        <strain evidence="4 5">Sr47</strain>
    </source>
</reference>
<dbReference type="GO" id="GO:0016020">
    <property type="term" value="C:membrane"/>
    <property type="evidence" value="ECO:0007669"/>
    <property type="project" value="InterPro"/>
</dbReference>
<protein>
    <submittedName>
        <fullName evidence="4">CDP-alcohol phosphatidyltransferase family protein</fullName>
    </submittedName>
</protein>
<evidence type="ECO:0000256" key="1">
    <source>
        <dbReference type="ARBA" id="ARBA00022679"/>
    </source>
</evidence>
<feature type="transmembrane region" description="Helical" evidence="3">
    <location>
        <begin position="196"/>
        <end position="214"/>
    </location>
</feature>
<keyword evidence="3" id="KW-1133">Transmembrane helix</keyword>
<sequence>MPPFTVGTDAPESYWGTVRRLSAAQKTAAPGAPAYSIYVNRRIGRYLAAAAYRVGLAPNGVTAISAVFTFSGILLLAIGEPGWGLGVAVWLLLAVGYALDSADGQVARLRGGGSPSGEWLDHVVDSVKISSLHLAVLVTAFSHFDLPSPAWLLVPVGFTVVAAVSFFAMILNDLLKAKHATGAEAAPRRSTPWRSLLVIPTDYGILCLVFVLLGAPQLFFTVYTVIFAANAAFLALALHKWFRDMAVLGTAAAQTVPEPIQHPSDKTF</sequence>
<dbReference type="Proteomes" id="UP000297866">
    <property type="component" value="Unassembled WGS sequence"/>
</dbReference>
<accession>A0A4R8UFM7</accession>
<name>A0A4R8UFM7_9MICO</name>
<dbReference type="Gene3D" id="1.20.120.1760">
    <property type="match status" value="1"/>
</dbReference>
<dbReference type="EMBL" id="SOEZ01000039">
    <property type="protein sequence ID" value="TFB51785.1"/>
    <property type="molecule type" value="Genomic_DNA"/>
</dbReference>
<dbReference type="GO" id="GO:0008654">
    <property type="term" value="P:phospholipid biosynthetic process"/>
    <property type="evidence" value="ECO:0007669"/>
    <property type="project" value="InterPro"/>
</dbReference>
<feature type="transmembrane region" description="Helical" evidence="3">
    <location>
        <begin position="83"/>
        <end position="102"/>
    </location>
</feature>
<comment type="caution">
    <text evidence="4">The sequence shown here is derived from an EMBL/GenBank/DDBJ whole genome shotgun (WGS) entry which is preliminary data.</text>
</comment>
<feature type="transmembrane region" description="Helical" evidence="3">
    <location>
        <begin position="220"/>
        <end position="238"/>
    </location>
</feature>
<feature type="transmembrane region" description="Helical" evidence="3">
    <location>
        <begin position="50"/>
        <end position="77"/>
    </location>
</feature>
<dbReference type="PROSITE" id="PS00379">
    <property type="entry name" value="CDP_ALCOHOL_P_TRANSF"/>
    <property type="match status" value="1"/>
</dbReference>
<keyword evidence="1 2" id="KW-0808">Transferase</keyword>
<dbReference type="OrthoDB" id="7390033at2"/>
<dbReference type="Pfam" id="PF01066">
    <property type="entry name" value="CDP-OH_P_transf"/>
    <property type="match status" value="1"/>
</dbReference>